<comment type="caution">
    <text evidence="1">The sequence shown here is derived from an EMBL/GenBank/DDBJ whole genome shotgun (WGS) entry which is preliminary data.</text>
</comment>
<dbReference type="Gene3D" id="3.40.50.1820">
    <property type="entry name" value="alpha/beta hydrolase"/>
    <property type="match status" value="1"/>
</dbReference>
<organism evidence="1 2">
    <name type="scientific">Paenibacillus mangrovi</name>
    <dbReference type="NCBI Taxonomy" id="2931978"/>
    <lineage>
        <taxon>Bacteria</taxon>
        <taxon>Bacillati</taxon>
        <taxon>Bacillota</taxon>
        <taxon>Bacilli</taxon>
        <taxon>Bacillales</taxon>
        <taxon>Paenibacillaceae</taxon>
        <taxon>Paenibacillus</taxon>
    </lineage>
</organism>
<keyword evidence="2" id="KW-1185">Reference proteome</keyword>
<evidence type="ECO:0000313" key="1">
    <source>
        <dbReference type="EMBL" id="MCJ8014036.1"/>
    </source>
</evidence>
<reference evidence="1" key="1">
    <citation type="submission" date="2022-04" db="EMBL/GenBank/DDBJ databases">
        <title>Paenibacillus mangrovi sp. nov., a novel endophytic bacterium isolated from bark of Kandelia candel.</title>
        <authorList>
            <person name="Tuo L."/>
        </authorList>
    </citation>
    <scope>NUCLEOTIDE SEQUENCE</scope>
    <source>
        <strain evidence="1">KQZ6P-2</strain>
    </source>
</reference>
<gene>
    <name evidence="1" type="ORF">MUG84_20105</name>
</gene>
<dbReference type="GO" id="GO:0006629">
    <property type="term" value="P:lipid metabolic process"/>
    <property type="evidence" value="ECO:0007669"/>
    <property type="project" value="InterPro"/>
</dbReference>
<evidence type="ECO:0000313" key="2">
    <source>
        <dbReference type="Proteomes" id="UP001139347"/>
    </source>
</evidence>
<sequence>MSKAPEITDEMYQKMSDLAYADLEKGSKPQELPGWEVLENPANDDSSGFDAVTFYNPDTKQAVIAYRGTEGGKGLKDSLPDYLTDGGIGVRELGRKIDQSLHVKYPWDDTVQTIEDKTGITKVKDWAGEADRFLDKTFNGDKQLYQAEDYAKEMQKKHKDLHFSLTGHSLGGANAQYAAAYTGLSAVTFSAPSVMGSLSPWAKRRAEAGEYDSQITNYAHPGDIIASGTLGGFDRHVGSTYYIDSNYEDANKDVGIIEKAKNTLGGPYYHGLKQYQFDANGYLSNPLYDGATGELVNGSPRLPASFRIMESWRGAFADQARMLGLFGFSAGGRLGGGTIGGGTIRVTPEELRSVAEKWSVSAQQVHADLQTIRAKLMKYMHSSHSRRLQPLVAQLDASINELTQWHVQQTTEFLGFIRLKAEQFIQADASNNGKLLG</sequence>
<dbReference type="Proteomes" id="UP001139347">
    <property type="component" value="Unassembled WGS sequence"/>
</dbReference>
<dbReference type="SUPFAM" id="SSF53474">
    <property type="entry name" value="alpha/beta-Hydrolases"/>
    <property type="match status" value="1"/>
</dbReference>
<proteinExistence type="predicted"/>
<dbReference type="InterPro" id="IPR029058">
    <property type="entry name" value="AB_hydrolase_fold"/>
</dbReference>
<name>A0A9X1WSS5_9BACL</name>
<protein>
    <recommendedName>
        <fullName evidence="3">Fungal lipase-like domain-containing protein</fullName>
    </recommendedName>
</protein>
<accession>A0A9X1WSS5</accession>
<dbReference type="Pfam" id="PF26363">
    <property type="entry name" value="Phospholipase-like"/>
    <property type="match status" value="1"/>
</dbReference>
<dbReference type="AlphaFoldDB" id="A0A9X1WSS5"/>
<dbReference type="EMBL" id="JALIRP010000008">
    <property type="protein sequence ID" value="MCJ8014036.1"/>
    <property type="molecule type" value="Genomic_DNA"/>
</dbReference>
<evidence type="ECO:0008006" key="3">
    <source>
        <dbReference type="Google" id="ProtNLM"/>
    </source>
</evidence>